<evidence type="ECO:0000313" key="2">
    <source>
        <dbReference type="EMBL" id="MQT79508.1"/>
    </source>
</evidence>
<dbReference type="OrthoDB" id="6882420at2"/>
<dbReference type="Proteomes" id="UP000713985">
    <property type="component" value="Unassembled WGS sequence"/>
</dbReference>
<evidence type="ECO:0000313" key="5">
    <source>
        <dbReference type="Proteomes" id="UP000713985"/>
    </source>
</evidence>
<evidence type="ECO:0000313" key="1">
    <source>
        <dbReference type="EMBL" id="MQT25414.1"/>
    </source>
</evidence>
<dbReference type="NCBIfam" id="TIGR03696">
    <property type="entry name" value="Rhs_assc_core"/>
    <property type="match status" value="1"/>
</dbReference>
<comment type="caution">
    <text evidence="2">The sequence shown here is derived from an EMBL/GenBank/DDBJ whole genome shotgun (WGS) entry which is preliminary data.</text>
</comment>
<name>A0A6A7YRR2_9PSED</name>
<accession>A0A6A7YRR2</accession>
<evidence type="ECO:0000313" key="3">
    <source>
        <dbReference type="EMBL" id="MQU16278.1"/>
    </source>
</evidence>
<dbReference type="AlphaFoldDB" id="A0A6A7YRR2"/>
<dbReference type="Gene3D" id="2.180.10.10">
    <property type="entry name" value="RHS repeat-associated core"/>
    <property type="match status" value="1"/>
</dbReference>
<evidence type="ECO:0000313" key="4">
    <source>
        <dbReference type="Proteomes" id="UP000443000"/>
    </source>
</evidence>
<proteinExistence type="predicted"/>
<gene>
    <name evidence="3" type="ORF">GHN41_07430</name>
    <name evidence="2" type="ORF">GHN86_05430</name>
    <name evidence="1" type="ORF">GHN94_06125</name>
</gene>
<reference evidence="4 5" key="1">
    <citation type="submission" date="2019-10" db="EMBL/GenBank/DDBJ databases">
        <title>Evaluation of single-gene subtyping targets for Pseudomonas.</title>
        <authorList>
            <person name="Reichler S.J."/>
            <person name="Orsi R.H."/>
            <person name="Wiedmann M."/>
            <person name="Martin N.H."/>
            <person name="Murphy S.I."/>
        </authorList>
    </citation>
    <scope>NUCLEOTIDE SEQUENCE</scope>
    <source>
        <strain evidence="1 5">FSL R10-0802</strain>
        <strain evidence="3 4">FSL R10-1594</strain>
        <strain evidence="2">FSL R10-2339</strain>
    </source>
</reference>
<dbReference type="SUPFAM" id="SSF56399">
    <property type="entry name" value="ADP-ribosylation"/>
    <property type="match status" value="1"/>
</dbReference>
<sequence length="369" mass="40927">MKKALSCTYHYDPINRLSRVLPEGQPSHQRFYCQSRIVTHIQGSTQYSVMHHGEQLLAQLTHESPHLNTTLLTTNAQRSVMHSVSGAQKLAIAYSPFGHTPTTHTHHLLGFNCELVESISGHYLLGNGYRAFNPVLMRFNSPDSWSPFGRGGINSYAYCAGDPINYQDPTGHVLSKILKWVPLPPPRPASTLSKKAIITRVPAQPPKTHQTRLGRRHSDVSDSLNAKKRLQHDPMINGSQKNDLIAFHGSTQQQGESLAAGLNTKKMGTRNGLDSGPGFYTTPSFQSAQVWAGTSKRAEISTPQVYGVYAMNFHTLKKGRDYTLSSELNAEMAEHIQIIFRESAYPALSIAPLARKQTTIRMTSLEAPF</sequence>
<protein>
    <submittedName>
        <fullName evidence="2">RHS repeat-associated core domain-containing protein</fullName>
    </submittedName>
</protein>
<dbReference type="Proteomes" id="UP000443000">
    <property type="component" value="Unassembled WGS sequence"/>
</dbReference>
<dbReference type="EMBL" id="WIWP01000007">
    <property type="protein sequence ID" value="MQT25414.1"/>
    <property type="molecule type" value="Genomic_DNA"/>
</dbReference>
<dbReference type="InterPro" id="IPR022385">
    <property type="entry name" value="Rhs_assc_core"/>
</dbReference>
<dbReference type="EMBL" id="WIWC01000005">
    <property type="protein sequence ID" value="MQT79508.1"/>
    <property type="molecule type" value="Genomic_DNA"/>
</dbReference>
<dbReference type="RefSeq" id="WP_153386199.1">
    <property type="nucleotide sequence ID" value="NZ_WIVT01000006.1"/>
</dbReference>
<organism evidence="2">
    <name type="scientific">Pseudomonas helleri</name>
    <dbReference type="NCBI Taxonomy" id="1608996"/>
    <lineage>
        <taxon>Bacteria</taxon>
        <taxon>Pseudomonadati</taxon>
        <taxon>Pseudomonadota</taxon>
        <taxon>Gammaproteobacteria</taxon>
        <taxon>Pseudomonadales</taxon>
        <taxon>Pseudomonadaceae</taxon>
        <taxon>Pseudomonas</taxon>
    </lineage>
</organism>
<dbReference type="EMBL" id="WIVT01000006">
    <property type="protein sequence ID" value="MQU16278.1"/>
    <property type="molecule type" value="Genomic_DNA"/>
</dbReference>
<keyword evidence="5" id="KW-1185">Reference proteome</keyword>